<dbReference type="GO" id="GO:0015344">
    <property type="term" value="F:siderophore uptake transmembrane transporter activity"/>
    <property type="evidence" value="ECO:0007669"/>
    <property type="project" value="TreeGrafter"/>
</dbReference>
<dbReference type="EMBL" id="VOEI01000001">
    <property type="protein sequence ID" value="TWR28288.1"/>
    <property type="molecule type" value="Genomic_DNA"/>
</dbReference>
<keyword evidence="7" id="KW-0998">Cell outer membrane</keyword>
<gene>
    <name evidence="11" type="ORF">FPZ42_03475</name>
</gene>
<dbReference type="InterPro" id="IPR039426">
    <property type="entry name" value="TonB-dep_rcpt-like"/>
</dbReference>
<dbReference type="InterPro" id="IPR036942">
    <property type="entry name" value="Beta-barrel_TonB_sf"/>
</dbReference>
<dbReference type="SUPFAM" id="SSF56935">
    <property type="entry name" value="Porins"/>
    <property type="match status" value="1"/>
</dbReference>
<dbReference type="Pfam" id="PF14905">
    <property type="entry name" value="OMP_b-brl_3"/>
    <property type="match status" value="1"/>
</dbReference>
<dbReference type="AlphaFoldDB" id="A0A563UAC2"/>
<feature type="chain" id="PRO_5021763323" evidence="9">
    <location>
        <begin position="20"/>
        <end position="830"/>
    </location>
</feature>
<evidence type="ECO:0000259" key="10">
    <source>
        <dbReference type="Pfam" id="PF14905"/>
    </source>
</evidence>
<protein>
    <submittedName>
        <fullName evidence="11">TonB-dependent receptor</fullName>
    </submittedName>
</protein>
<evidence type="ECO:0000313" key="12">
    <source>
        <dbReference type="Proteomes" id="UP000318010"/>
    </source>
</evidence>
<feature type="region of interest" description="Disordered" evidence="8">
    <location>
        <begin position="810"/>
        <end position="830"/>
    </location>
</feature>
<dbReference type="GO" id="GO:0009279">
    <property type="term" value="C:cell outer membrane"/>
    <property type="evidence" value="ECO:0007669"/>
    <property type="project" value="UniProtKB-SubCell"/>
</dbReference>
<evidence type="ECO:0000256" key="5">
    <source>
        <dbReference type="ARBA" id="ARBA00022729"/>
    </source>
</evidence>
<feature type="signal peptide" evidence="9">
    <location>
        <begin position="1"/>
        <end position="19"/>
    </location>
</feature>
<dbReference type="InterPro" id="IPR008969">
    <property type="entry name" value="CarboxyPept-like_regulatory"/>
</dbReference>
<evidence type="ECO:0000256" key="1">
    <source>
        <dbReference type="ARBA" id="ARBA00004571"/>
    </source>
</evidence>
<comment type="caution">
    <text evidence="11">The sequence shown here is derived from an EMBL/GenBank/DDBJ whole genome shotgun (WGS) entry which is preliminary data.</text>
</comment>
<dbReference type="OrthoDB" id="606851at2"/>
<dbReference type="Proteomes" id="UP000318010">
    <property type="component" value="Unassembled WGS sequence"/>
</dbReference>
<dbReference type="PANTHER" id="PTHR30069:SF29">
    <property type="entry name" value="HEMOGLOBIN AND HEMOGLOBIN-HAPTOGLOBIN-BINDING PROTEIN 1-RELATED"/>
    <property type="match status" value="1"/>
</dbReference>
<feature type="domain" description="Outer membrane protein beta-barrel" evidence="10">
    <location>
        <begin position="385"/>
        <end position="799"/>
    </location>
</feature>
<dbReference type="Gene3D" id="2.60.40.1120">
    <property type="entry name" value="Carboxypeptidase-like, regulatory domain"/>
    <property type="match status" value="1"/>
</dbReference>
<evidence type="ECO:0000313" key="11">
    <source>
        <dbReference type="EMBL" id="TWR28288.1"/>
    </source>
</evidence>
<evidence type="ECO:0000256" key="2">
    <source>
        <dbReference type="ARBA" id="ARBA00022448"/>
    </source>
</evidence>
<dbReference type="SUPFAM" id="SSF49464">
    <property type="entry name" value="Carboxypeptidase regulatory domain-like"/>
    <property type="match status" value="1"/>
</dbReference>
<evidence type="ECO:0000256" key="9">
    <source>
        <dbReference type="SAM" id="SignalP"/>
    </source>
</evidence>
<dbReference type="PANTHER" id="PTHR30069">
    <property type="entry name" value="TONB-DEPENDENT OUTER MEMBRANE RECEPTOR"/>
    <property type="match status" value="1"/>
</dbReference>
<accession>A0A563UAC2</accession>
<reference evidence="11 12" key="1">
    <citation type="submission" date="2019-07" db="EMBL/GenBank/DDBJ databases">
        <authorList>
            <person name="Kim J."/>
        </authorList>
    </citation>
    <scope>NUCLEOTIDE SEQUENCE [LARGE SCALE GENOMIC DNA]</scope>
    <source>
        <strain evidence="11 12">MJ1a</strain>
    </source>
</reference>
<evidence type="ECO:0000256" key="7">
    <source>
        <dbReference type="ARBA" id="ARBA00023237"/>
    </source>
</evidence>
<comment type="subcellular location">
    <subcellularLocation>
        <location evidence="1">Cell outer membrane</location>
        <topology evidence="1">Multi-pass membrane protein</topology>
    </subcellularLocation>
</comment>
<evidence type="ECO:0000256" key="4">
    <source>
        <dbReference type="ARBA" id="ARBA00022692"/>
    </source>
</evidence>
<dbReference type="GO" id="GO:0044718">
    <property type="term" value="P:siderophore transmembrane transport"/>
    <property type="evidence" value="ECO:0007669"/>
    <property type="project" value="TreeGrafter"/>
</dbReference>
<dbReference type="Gene3D" id="2.40.170.20">
    <property type="entry name" value="TonB-dependent receptor, beta-barrel domain"/>
    <property type="match status" value="1"/>
</dbReference>
<dbReference type="Gene3D" id="2.170.130.10">
    <property type="entry name" value="TonB-dependent receptor, plug domain"/>
    <property type="match status" value="1"/>
</dbReference>
<organism evidence="11 12">
    <name type="scientific">Mucilaginibacter achroorhodeus</name>
    <dbReference type="NCBI Taxonomy" id="2599294"/>
    <lineage>
        <taxon>Bacteria</taxon>
        <taxon>Pseudomonadati</taxon>
        <taxon>Bacteroidota</taxon>
        <taxon>Sphingobacteriia</taxon>
        <taxon>Sphingobacteriales</taxon>
        <taxon>Sphingobacteriaceae</taxon>
        <taxon>Mucilaginibacter</taxon>
    </lineage>
</organism>
<dbReference type="InterPro" id="IPR041700">
    <property type="entry name" value="OMP_b-brl_3"/>
</dbReference>
<evidence type="ECO:0000256" key="8">
    <source>
        <dbReference type="SAM" id="MobiDB-lite"/>
    </source>
</evidence>
<keyword evidence="11" id="KW-0675">Receptor</keyword>
<keyword evidence="2" id="KW-0813">Transport</keyword>
<keyword evidence="6" id="KW-0472">Membrane</keyword>
<dbReference type="InterPro" id="IPR037066">
    <property type="entry name" value="Plug_dom_sf"/>
</dbReference>
<dbReference type="RefSeq" id="WP_146269084.1">
    <property type="nucleotide sequence ID" value="NZ_VOEI01000001.1"/>
</dbReference>
<sequence>MRSYILSVSFILLSFCTFAQNTGGKGKLIGKVIDATTQQPVDYATVSVFKQGSTSPFNGISTDEKGTFNIQSIAAGDYRVTVDFLGYKKYIVEHVIVKDGGTATIGTVLLQPNQNQLKGVDIIAKAPIIENRIDKMVFNAQNDLTAQSGAAIDVLKKVPQVTVDIDGNVELQGNANIRFLINGKPSSIFGASLADALQAIPGSQIKSIEVITSPGAKYDAAGTGGIINIILKDSKVSGINGSVNLTAGTRQENGSFNLNARKGNFGVNAFFSGNAMLNTRALNTNKRTSSNPDGSRSELFQDGYADTKRSGYQSGLSFNWSITPKDDLTASVGFDHFGNSNKGITNQEESLYGISGALLNDLNSIRNSESRFSAYSTDLSLNYKKTFAKEGQELEFLITTSSSKNTVNYFQRQDYDAPMMTATGTRGYNPGRDRETNISLDYTHPVTKNFSLEGGAKVVLENLTNTINTDTLDAAGNYLNNANQTYGFNYKRNIYAGYISTTASLFKNFLDVKLGLRNEYTTTNADFPGVVIPGYNTVAPSAVISHKLDATQSIKLSYSFRIERPDYGEVNPFYNISDPHNISTGNPNLKPEKSNSVELGYNRSFNSGANFYVGSFYRHNTDDIQQYTTQFDTLVVNGDRYTNVLLSQRANRGTQSTLGGNIFASVPVGKLNLRSNIFIANRWNTAPDPANNNAIQRVSAFNYRINLNANYQFPNNFMAEIFGNYNSSARTLQGTRPQFFWYNFAVRKQFLDKKASIGLVANNPFNKYVDQYSTTTGVSFNQESLRQMPLRSFGITLSYKFGKLDFAKDKEKEGRDNNGGTDIPESGGGK</sequence>
<evidence type="ECO:0000256" key="3">
    <source>
        <dbReference type="ARBA" id="ARBA00022452"/>
    </source>
</evidence>
<proteinExistence type="predicted"/>
<keyword evidence="12" id="KW-1185">Reference proteome</keyword>
<evidence type="ECO:0000256" key="6">
    <source>
        <dbReference type="ARBA" id="ARBA00023136"/>
    </source>
</evidence>
<name>A0A563UAC2_9SPHI</name>
<keyword evidence="3" id="KW-1134">Transmembrane beta strand</keyword>
<keyword evidence="5 9" id="KW-0732">Signal</keyword>
<keyword evidence="4" id="KW-0812">Transmembrane</keyword>
<dbReference type="Pfam" id="PF13620">
    <property type="entry name" value="CarboxypepD_reg"/>
    <property type="match status" value="1"/>
</dbReference>